<feature type="domain" description="Transmembrane protein TMEM132 C-terminal" evidence="9">
    <location>
        <begin position="879"/>
        <end position="946"/>
    </location>
</feature>
<dbReference type="InterPro" id="IPR031437">
    <property type="entry name" value="Ig_TMEM132_4th"/>
</dbReference>
<proteinExistence type="inferred from homology"/>
<dbReference type="PANTHER" id="PTHR13388">
    <property type="entry name" value="DETONATOR, ISOFORM E"/>
    <property type="match status" value="1"/>
</dbReference>
<dbReference type="InterPro" id="IPR055422">
    <property type="entry name" value="Ig_TMEM132_2nd"/>
</dbReference>
<dbReference type="KEGG" id="pmrn:116939133"/>
<dbReference type="InterPro" id="IPR055424">
    <property type="entry name" value="Ig_TMEM132_6th"/>
</dbReference>
<evidence type="ECO:0000256" key="8">
    <source>
        <dbReference type="SAM" id="SignalP"/>
    </source>
</evidence>
<dbReference type="Pfam" id="PF23486">
    <property type="entry name" value="Ig_TMEM132_5th"/>
    <property type="match status" value="1"/>
</dbReference>
<feature type="region of interest" description="Disordered" evidence="6">
    <location>
        <begin position="846"/>
        <end position="887"/>
    </location>
</feature>
<dbReference type="InterPro" id="IPR055421">
    <property type="entry name" value="TMEM132_3rd"/>
</dbReference>
<evidence type="ECO:0000256" key="2">
    <source>
        <dbReference type="ARBA" id="ARBA00006166"/>
    </source>
</evidence>
<dbReference type="InterPro" id="IPR031436">
    <property type="entry name" value="TMEM132_C"/>
</dbReference>
<dbReference type="Proteomes" id="UP001318040">
    <property type="component" value="Chromosome 5"/>
</dbReference>
<feature type="domain" description="Transmembrane protein family 132 fourth" evidence="10">
    <location>
        <begin position="437"/>
        <end position="534"/>
    </location>
</feature>
<keyword evidence="15" id="KW-1185">Reference proteome</keyword>
<evidence type="ECO:0000313" key="16">
    <source>
        <dbReference type="RefSeq" id="XP_032803047.1"/>
    </source>
</evidence>
<evidence type="ECO:0000256" key="3">
    <source>
        <dbReference type="ARBA" id="ARBA00022692"/>
    </source>
</evidence>
<dbReference type="RefSeq" id="XP_032803047.1">
    <property type="nucleotide sequence ID" value="XM_032947156.1"/>
</dbReference>
<dbReference type="PANTHER" id="PTHR13388:SF11">
    <property type="entry name" value="DETONATOR, ISOFORM E"/>
    <property type="match status" value="1"/>
</dbReference>
<dbReference type="AlphaFoldDB" id="A0AAJ7WMM0"/>
<evidence type="ECO:0000313" key="15">
    <source>
        <dbReference type="Proteomes" id="UP001318040"/>
    </source>
</evidence>
<protein>
    <submittedName>
        <fullName evidence="16">Transmembrane protein 132E-like isoform X1</fullName>
    </submittedName>
</protein>
<feature type="domain" description="Transmembrane protein TMEM132 cohesin-like" evidence="11">
    <location>
        <begin position="290"/>
        <end position="435"/>
    </location>
</feature>
<reference evidence="16" key="1">
    <citation type="submission" date="2025-08" db="UniProtKB">
        <authorList>
            <consortium name="RefSeq"/>
        </authorList>
    </citation>
    <scope>IDENTIFICATION</scope>
    <source>
        <tissue evidence="16">Sperm</tissue>
    </source>
</reference>
<comment type="similarity">
    <text evidence="2">Belongs to the TMEM132 family.</text>
</comment>
<feature type="transmembrane region" description="Helical" evidence="7">
    <location>
        <begin position="894"/>
        <end position="919"/>
    </location>
</feature>
<evidence type="ECO:0000259" key="9">
    <source>
        <dbReference type="Pfam" id="PF15706"/>
    </source>
</evidence>
<keyword evidence="8" id="KW-0732">Signal</keyword>
<dbReference type="Pfam" id="PF15706">
    <property type="entry name" value="TMEM132_C"/>
    <property type="match status" value="1"/>
</dbReference>
<dbReference type="Pfam" id="PF23487">
    <property type="entry name" value="Ig_TMEM132_6th"/>
    <property type="match status" value="1"/>
</dbReference>
<keyword evidence="4 7" id="KW-1133">Transmembrane helix</keyword>
<sequence length="1044" mass="114503">MRSVRVWSSLFCCSHLLLWVLLCNGPLEKCAAGNNNEHSFTEYPLNYKLIGLESAFLVKDLRGHDTAFNFSQKSLTQPFLLLGTTNANCGVGVSHGPLSSWQSLHEDNIGAGGPTSLLSEIPNAKWRVEAFVAEKDKLSDAPNVQVLFYVTGIDWNDKDATAKLPCVRLYAVYGTQEVRASCHLQGELGMCLAEIELPSNWFNLTDQANSNTDDEDLITRPLVNSPMFPFGSSLVNLYYTLHPAIKQYTCTTENNYDEGSRTANGEWKNSHRNWITTIKLYSSSSLRARLEVRLDSNLLIYLPTKAITHGQHINIPLLLMRNSTVKDFVLRVKGKKGMTLQAVESSNPGVWDAAMDDDGGNKHTTIRIQFHKRGSPTDTNSTGAEEIAQLMFEISSVSSLSATRRILWQVDYVGKSVTTGQVYVTTELTVTQRDISAILPIAESPELVNTALLTGLPVTIPLRVVAVEANGHVSDVSQRARCHSSDVDVIKVSPACQYAYVQGNESRGSVRARIQVSYEHLRSSVDLAVWLPRLPLRIQLSDTELSLIRGWKIPLSRRLKGGTQGQSCTQQRQHASVRVLTRFYTESADGTDHVSTLPGADWLADVTHLVRNNLWVLDGRVAELREGTVLKGLEPGSTIIQVLSPVSGGVLGERAVTVSEEKVSVSGLHVTLLSGLSLSLRASSSEPGVVVASTTAQHGLHSLKQKASLLIWVEFEDNTMVPLSLFSTKDYNLTINNVDRRAASINAENLSWEPIFQAKWDGNEKLIQVVLQNPQPCWDDDAEPAMFSTSVEVLVKFGQKREEGEEGGASKTPDAGKNQYVKNVSQISTSSTAIGAKTQTEIVKAARNSSRHTVGPKGHGGKESVSDGGAIGPAQHGSSGSSERKPRGLSDIQIGMYTLLTVFCIAILMFLINCLIYAVKYRRRRVHLGSQEVAHSHEWICLRDSQESAVSTLNKDTNSQLAKQKHKYVGGPQVYLQASEKVSTEAYVTQGECRSGIPRTSPLRKNSIFTTIWVTSNSSKAQAAASPSRSARDEIALSYSRDVC</sequence>
<comment type="subcellular location">
    <subcellularLocation>
        <location evidence="1">Membrane</location>
        <topology evidence="1">Single-pass type I membrane protein</topology>
    </subcellularLocation>
</comment>
<feature type="domain" description="Transmembrane protein TMEM132 fifth" evidence="13">
    <location>
        <begin position="537"/>
        <end position="663"/>
    </location>
</feature>
<organism evidence="15 16">
    <name type="scientific">Petromyzon marinus</name>
    <name type="common">Sea lamprey</name>
    <dbReference type="NCBI Taxonomy" id="7757"/>
    <lineage>
        <taxon>Eukaryota</taxon>
        <taxon>Metazoa</taxon>
        <taxon>Chordata</taxon>
        <taxon>Craniata</taxon>
        <taxon>Vertebrata</taxon>
        <taxon>Cyclostomata</taxon>
        <taxon>Hyperoartia</taxon>
        <taxon>Petromyzontiformes</taxon>
        <taxon>Petromyzontidae</taxon>
        <taxon>Petromyzon</taxon>
    </lineage>
</organism>
<feature type="chain" id="PRO_5042542488" evidence="8">
    <location>
        <begin position="33"/>
        <end position="1044"/>
    </location>
</feature>
<evidence type="ECO:0000256" key="6">
    <source>
        <dbReference type="SAM" id="MobiDB-lite"/>
    </source>
</evidence>
<feature type="domain" description="Transmembrane protein TMEM132 sixth" evidence="14">
    <location>
        <begin position="664"/>
        <end position="777"/>
    </location>
</feature>
<name>A0AAJ7WMM0_PETMA</name>
<evidence type="ECO:0000256" key="1">
    <source>
        <dbReference type="ARBA" id="ARBA00004479"/>
    </source>
</evidence>
<gene>
    <name evidence="16" type="primary">LOC116939133</name>
</gene>
<evidence type="ECO:0000259" key="14">
    <source>
        <dbReference type="Pfam" id="PF23487"/>
    </source>
</evidence>
<feature type="signal peptide" evidence="8">
    <location>
        <begin position="1"/>
        <end position="32"/>
    </location>
</feature>
<evidence type="ECO:0000259" key="13">
    <source>
        <dbReference type="Pfam" id="PF23486"/>
    </source>
</evidence>
<evidence type="ECO:0000256" key="7">
    <source>
        <dbReference type="SAM" id="Phobius"/>
    </source>
</evidence>
<dbReference type="GO" id="GO:0016020">
    <property type="term" value="C:membrane"/>
    <property type="evidence" value="ECO:0007669"/>
    <property type="project" value="UniProtKB-SubCell"/>
</dbReference>
<dbReference type="Pfam" id="PF16070">
    <property type="entry name" value="Ig_TMEM132_4th"/>
    <property type="match status" value="1"/>
</dbReference>
<keyword evidence="3 7" id="KW-0812">Transmembrane</keyword>
<evidence type="ECO:0000259" key="11">
    <source>
        <dbReference type="Pfam" id="PF23039"/>
    </source>
</evidence>
<feature type="domain" description="Transmembrane protein TMEM132 second Ig-like" evidence="12">
    <location>
        <begin position="127"/>
        <end position="263"/>
    </location>
</feature>
<dbReference type="Pfam" id="PF23481">
    <property type="entry name" value="Ig_TMEM132_2nd"/>
    <property type="match status" value="1"/>
</dbReference>
<evidence type="ECO:0000256" key="5">
    <source>
        <dbReference type="ARBA" id="ARBA00023136"/>
    </source>
</evidence>
<dbReference type="GeneID" id="116939133"/>
<evidence type="ECO:0000256" key="4">
    <source>
        <dbReference type="ARBA" id="ARBA00022989"/>
    </source>
</evidence>
<evidence type="ECO:0000259" key="10">
    <source>
        <dbReference type="Pfam" id="PF16070"/>
    </source>
</evidence>
<keyword evidence="5 7" id="KW-0472">Membrane</keyword>
<dbReference type="Pfam" id="PF23039">
    <property type="entry name" value="TMEM132_3rd"/>
    <property type="match status" value="1"/>
</dbReference>
<accession>A0AAJ7WMM0</accession>
<dbReference type="InterPro" id="IPR026307">
    <property type="entry name" value="TMEM132"/>
</dbReference>
<evidence type="ECO:0000259" key="12">
    <source>
        <dbReference type="Pfam" id="PF23481"/>
    </source>
</evidence>
<dbReference type="InterPro" id="IPR055423">
    <property type="entry name" value="Ig_TMEM132_5th"/>
</dbReference>